<evidence type="ECO:0000313" key="2">
    <source>
        <dbReference type="Proteomes" id="UP001162483"/>
    </source>
</evidence>
<accession>A0ABN9CM21</accession>
<organism evidence="1 2">
    <name type="scientific">Staurois parvus</name>
    <dbReference type="NCBI Taxonomy" id="386267"/>
    <lineage>
        <taxon>Eukaryota</taxon>
        <taxon>Metazoa</taxon>
        <taxon>Chordata</taxon>
        <taxon>Craniata</taxon>
        <taxon>Vertebrata</taxon>
        <taxon>Euteleostomi</taxon>
        <taxon>Amphibia</taxon>
        <taxon>Batrachia</taxon>
        <taxon>Anura</taxon>
        <taxon>Neobatrachia</taxon>
        <taxon>Ranoidea</taxon>
        <taxon>Ranidae</taxon>
        <taxon>Staurois</taxon>
    </lineage>
</organism>
<keyword evidence="2" id="KW-1185">Reference proteome</keyword>
<comment type="caution">
    <text evidence="1">The sequence shown here is derived from an EMBL/GenBank/DDBJ whole genome shotgun (WGS) entry which is preliminary data.</text>
</comment>
<reference evidence="1" key="1">
    <citation type="submission" date="2023-05" db="EMBL/GenBank/DDBJ databases">
        <authorList>
            <person name="Stuckert A."/>
        </authorList>
    </citation>
    <scope>NUCLEOTIDE SEQUENCE</scope>
</reference>
<sequence>MSGGSARRRRQNHFRVCPSLLPGKKTRKRPVPKSPACSHWWIGPRAEALKVLDLALDCGRL</sequence>
<name>A0ABN9CM21_9NEOB</name>
<gene>
    <name evidence="1" type="ORF">SPARVUS_LOCUS5291447</name>
</gene>
<proteinExistence type="predicted"/>
<protein>
    <submittedName>
        <fullName evidence="1">Uncharacterized protein</fullName>
    </submittedName>
</protein>
<evidence type="ECO:0000313" key="1">
    <source>
        <dbReference type="EMBL" id="CAI9560631.1"/>
    </source>
</evidence>
<dbReference type="EMBL" id="CATNWA010010793">
    <property type="protein sequence ID" value="CAI9560631.1"/>
    <property type="molecule type" value="Genomic_DNA"/>
</dbReference>
<dbReference type="Proteomes" id="UP001162483">
    <property type="component" value="Unassembled WGS sequence"/>
</dbReference>